<reference evidence="1" key="1">
    <citation type="submission" date="2020-05" db="EMBL/GenBank/DDBJ databases">
        <title>Large-scale comparative analyses of tick genomes elucidate their genetic diversity and vector capacities.</title>
        <authorList>
            <person name="Jia N."/>
            <person name="Wang J."/>
            <person name="Shi W."/>
            <person name="Du L."/>
            <person name="Sun Y."/>
            <person name="Zhan W."/>
            <person name="Jiang J."/>
            <person name="Wang Q."/>
            <person name="Zhang B."/>
            <person name="Ji P."/>
            <person name="Sakyi L.B."/>
            <person name="Cui X."/>
            <person name="Yuan T."/>
            <person name="Jiang B."/>
            <person name="Yang W."/>
            <person name="Lam T.T.-Y."/>
            <person name="Chang Q."/>
            <person name="Ding S."/>
            <person name="Wang X."/>
            <person name="Zhu J."/>
            <person name="Ruan X."/>
            <person name="Zhao L."/>
            <person name="Wei J."/>
            <person name="Que T."/>
            <person name="Du C."/>
            <person name="Cheng J."/>
            <person name="Dai P."/>
            <person name="Han X."/>
            <person name="Huang E."/>
            <person name="Gao Y."/>
            <person name="Liu J."/>
            <person name="Shao H."/>
            <person name="Ye R."/>
            <person name="Li L."/>
            <person name="Wei W."/>
            <person name="Wang X."/>
            <person name="Wang C."/>
            <person name="Yang T."/>
            <person name="Huo Q."/>
            <person name="Li W."/>
            <person name="Guo W."/>
            <person name="Chen H."/>
            <person name="Zhou L."/>
            <person name="Ni X."/>
            <person name="Tian J."/>
            <person name="Zhou Y."/>
            <person name="Sheng Y."/>
            <person name="Liu T."/>
            <person name="Pan Y."/>
            <person name="Xia L."/>
            <person name="Li J."/>
            <person name="Zhao F."/>
            <person name="Cao W."/>
        </authorList>
    </citation>
    <scope>NUCLEOTIDE SEQUENCE</scope>
    <source>
        <strain evidence="1">Hyas-2018</strain>
    </source>
</reference>
<comment type="caution">
    <text evidence="1">The sequence shown here is derived from an EMBL/GenBank/DDBJ whole genome shotgun (WGS) entry which is preliminary data.</text>
</comment>
<evidence type="ECO:0000313" key="2">
    <source>
        <dbReference type="Proteomes" id="UP000821845"/>
    </source>
</evidence>
<dbReference type="EMBL" id="CM023483">
    <property type="protein sequence ID" value="KAH6934964.1"/>
    <property type="molecule type" value="Genomic_DNA"/>
</dbReference>
<organism evidence="1 2">
    <name type="scientific">Hyalomma asiaticum</name>
    <name type="common">Tick</name>
    <dbReference type="NCBI Taxonomy" id="266040"/>
    <lineage>
        <taxon>Eukaryota</taxon>
        <taxon>Metazoa</taxon>
        <taxon>Ecdysozoa</taxon>
        <taxon>Arthropoda</taxon>
        <taxon>Chelicerata</taxon>
        <taxon>Arachnida</taxon>
        <taxon>Acari</taxon>
        <taxon>Parasitiformes</taxon>
        <taxon>Ixodida</taxon>
        <taxon>Ixodoidea</taxon>
        <taxon>Ixodidae</taxon>
        <taxon>Hyalomminae</taxon>
        <taxon>Hyalomma</taxon>
    </lineage>
</organism>
<keyword evidence="2" id="KW-1185">Reference proteome</keyword>
<proteinExistence type="predicted"/>
<evidence type="ECO:0000313" key="1">
    <source>
        <dbReference type="EMBL" id="KAH6934964.1"/>
    </source>
</evidence>
<protein>
    <submittedName>
        <fullName evidence="1">Uncharacterized protein</fullName>
    </submittedName>
</protein>
<dbReference type="Proteomes" id="UP000821845">
    <property type="component" value="Chromosome 3"/>
</dbReference>
<name>A0ACB7SM16_HYAAI</name>
<accession>A0ACB7SM16</accession>
<gene>
    <name evidence="1" type="ORF">HPB50_002497</name>
</gene>
<sequence>MPTGARCKTWAHSLATIHEDYKVEAEASGGKKPDHMYAVPFAPANTVQKASSGILTALHYGVVIQFFLFRDPLRIHPRQSRGLWVGLDATLSAARAAPVLKIAYLILCGATPREHNVEIFGKLCGFSSWKKRPPS</sequence>